<dbReference type="Gene3D" id="3.40.50.2300">
    <property type="match status" value="1"/>
</dbReference>
<proteinExistence type="predicted"/>
<dbReference type="EMBL" id="CAXHTA020000008">
    <property type="protein sequence ID" value="CAL5223167.1"/>
    <property type="molecule type" value="Genomic_DNA"/>
</dbReference>
<evidence type="ECO:0000313" key="6">
    <source>
        <dbReference type="Proteomes" id="UP001497392"/>
    </source>
</evidence>
<dbReference type="Proteomes" id="UP001497392">
    <property type="component" value="Unassembled WGS sequence"/>
</dbReference>
<keyword evidence="1" id="KW-0902">Two-component regulatory system</keyword>
<feature type="compositionally biased region" description="Low complexity" evidence="3">
    <location>
        <begin position="241"/>
        <end position="253"/>
    </location>
</feature>
<comment type="caution">
    <text evidence="2">Lacks conserved residue(s) required for the propagation of feature annotation.</text>
</comment>
<keyword evidence="6" id="KW-1185">Reference proteome</keyword>
<dbReference type="SUPFAM" id="SSF52172">
    <property type="entry name" value="CheY-like"/>
    <property type="match status" value="1"/>
</dbReference>
<evidence type="ECO:0000256" key="1">
    <source>
        <dbReference type="ARBA" id="ARBA00023012"/>
    </source>
</evidence>
<dbReference type="InterPro" id="IPR045279">
    <property type="entry name" value="ARR-like"/>
</dbReference>
<evidence type="ECO:0000256" key="3">
    <source>
        <dbReference type="SAM" id="MobiDB-lite"/>
    </source>
</evidence>
<gene>
    <name evidence="5" type="primary">g5638</name>
    <name evidence="5" type="ORF">VP750_LOCUS4826</name>
</gene>
<dbReference type="SMART" id="SM00448">
    <property type="entry name" value="REC"/>
    <property type="match status" value="1"/>
</dbReference>
<accession>A0ABP1FZZ8</accession>
<feature type="region of interest" description="Disordered" evidence="3">
    <location>
        <begin position="237"/>
        <end position="281"/>
    </location>
</feature>
<evidence type="ECO:0000313" key="5">
    <source>
        <dbReference type="EMBL" id="CAL5223167.1"/>
    </source>
</evidence>
<feature type="compositionally biased region" description="Basic and acidic residues" evidence="3">
    <location>
        <begin position="148"/>
        <end position="158"/>
    </location>
</feature>
<dbReference type="PANTHER" id="PTHR43874">
    <property type="entry name" value="TWO-COMPONENT RESPONSE REGULATOR"/>
    <property type="match status" value="1"/>
</dbReference>
<dbReference type="PROSITE" id="PS50110">
    <property type="entry name" value="RESPONSE_REGULATORY"/>
    <property type="match status" value="1"/>
</dbReference>
<dbReference type="Pfam" id="PF00072">
    <property type="entry name" value="Response_reg"/>
    <property type="match status" value="1"/>
</dbReference>
<comment type="caution">
    <text evidence="5">The sequence shown here is derived from an EMBL/GenBank/DDBJ whole genome shotgun (WGS) entry which is preliminary data.</text>
</comment>
<evidence type="ECO:0000256" key="2">
    <source>
        <dbReference type="PROSITE-ProRule" id="PRU00169"/>
    </source>
</evidence>
<evidence type="ECO:0000259" key="4">
    <source>
        <dbReference type="PROSITE" id="PS50110"/>
    </source>
</evidence>
<organism evidence="5 6">
    <name type="scientific">Coccomyxa viridis</name>
    <dbReference type="NCBI Taxonomy" id="1274662"/>
    <lineage>
        <taxon>Eukaryota</taxon>
        <taxon>Viridiplantae</taxon>
        <taxon>Chlorophyta</taxon>
        <taxon>core chlorophytes</taxon>
        <taxon>Trebouxiophyceae</taxon>
        <taxon>Trebouxiophyceae incertae sedis</taxon>
        <taxon>Coccomyxaceae</taxon>
        <taxon>Coccomyxa</taxon>
    </lineage>
</organism>
<protein>
    <submittedName>
        <fullName evidence="5">G5638 protein</fullName>
    </submittedName>
</protein>
<name>A0ABP1FZZ8_9CHLO</name>
<feature type="domain" description="Response regulatory" evidence="4">
    <location>
        <begin position="22"/>
        <end position="138"/>
    </location>
</feature>
<dbReference type="InterPro" id="IPR001789">
    <property type="entry name" value="Sig_transdc_resp-reg_receiver"/>
</dbReference>
<reference evidence="5 6" key="1">
    <citation type="submission" date="2024-06" db="EMBL/GenBank/DDBJ databases">
        <authorList>
            <person name="Kraege A."/>
            <person name="Thomma B."/>
        </authorList>
    </citation>
    <scope>NUCLEOTIDE SEQUENCE [LARGE SCALE GENOMIC DNA]</scope>
</reference>
<dbReference type="InterPro" id="IPR011006">
    <property type="entry name" value="CheY-like_superfamily"/>
</dbReference>
<sequence>MSVGLRRVPSFSGRPGFPNGLRVLVVDADDQSSSLLQQKLEELSYEVTRCASGAEASSLLRKGDAGIDIVLVEAKALAKDATDGGTLRQSASHLPLVLMSEKGSSTDDVWRGIEVGAADVLEKPLSLLKLQNIWQHVVRKMMSGSSSEGKEAGSDTKSAKGRNSSPSSPRTPSPAASVITLSSATDKSKAACDEASCSGAAGLKLVEIPELCESKATADSPISAHTKIAFGEGSLGGASNAAKEPAKAPAAATKRSKRARAPDTPSSIQSRPPLAIRPPAWSGASCGGPMVTGPMMGMGPTHCYMQAVDPNGCVWGTPTLGMAHPPNFIPTWGSFQSLPDTSPSTPSSGGLHKCQSMGATSLANSLDSSLTLCNGFGPDFLHDDDMLLDDVLLPDEDLLDLAPEEPTMKAPEQPPLGLKLTKSVSLVDLINAELGRAQSAPLLVI</sequence>
<feature type="region of interest" description="Disordered" evidence="3">
    <location>
        <begin position="143"/>
        <end position="176"/>
    </location>
</feature>
<feature type="compositionally biased region" description="Low complexity" evidence="3">
    <location>
        <begin position="164"/>
        <end position="176"/>
    </location>
</feature>
<dbReference type="PANTHER" id="PTHR43874:SF7">
    <property type="entry name" value="TWO-COMPONENT RESPONSE REGULATOR ARR10"/>
    <property type="match status" value="1"/>
</dbReference>